<dbReference type="OrthoDB" id="9768004at2"/>
<evidence type="ECO:0000313" key="4">
    <source>
        <dbReference type="EMBL" id="SPH24834.1"/>
    </source>
</evidence>
<dbReference type="InterPro" id="IPR005532">
    <property type="entry name" value="SUMF_dom"/>
</dbReference>
<keyword evidence="2" id="KW-1133">Transmembrane helix</keyword>
<dbReference type="RefSeq" id="WP_108854840.1">
    <property type="nucleotide sequence ID" value="NZ_OMOQ01000005.1"/>
</dbReference>
<accession>A0A2R8BN32</accession>
<dbReference type="InterPro" id="IPR016187">
    <property type="entry name" value="CTDL_fold"/>
</dbReference>
<proteinExistence type="predicted"/>
<evidence type="ECO:0000313" key="5">
    <source>
        <dbReference type="Proteomes" id="UP000244924"/>
    </source>
</evidence>
<dbReference type="EMBL" id="OMOQ01000005">
    <property type="protein sequence ID" value="SPH24834.1"/>
    <property type="molecule type" value="Genomic_DNA"/>
</dbReference>
<dbReference type="Gene3D" id="3.90.1580.10">
    <property type="entry name" value="paralog of FGE (formylglycine-generating enzyme)"/>
    <property type="match status" value="1"/>
</dbReference>
<evidence type="ECO:0000259" key="3">
    <source>
        <dbReference type="Pfam" id="PF03781"/>
    </source>
</evidence>
<dbReference type="PANTHER" id="PTHR23150">
    <property type="entry name" value="SULFATASE MODIFYING FACTOR 1, 2"/>
    <property type="match status" value="1"/>
</dbReference>
<feature type="domain" description="Sulfatase-modifying factor enzyme-like" evidence="3">
    <location>
        <begin position="104"/>
        <end position="255"/>
    </location>
</feature>
<name>A0A2R8BN32_9RHOB</name>
<reference evidence="4 5" key="1">
    <citation type="submission" date="2018-03" db="EMBL/GenBank/DDBJ databases">
        <authorList>
            <person name="Keele B.F."/>
        </authorList>
    </citation>
    <scope>NUCLEOTIDE SEQUENCE [LARGE SCALE GENOMIC DNA]</scope>
    <source>
        <strain evidence="4 5">CECT 8626</strain>
    </source>
</reference>
<dbReference type="Proteomes" id="UP000244924">
    <property type="component" value="Unassembled WGS sequence"/>
</dbReference>
<dbReference type="PANTHER" id="PTHR23150:SF35">
    <property type="entry name" value="BLL6746 PROTEIN"/>
    <property type="match status" value="1"/>
</dbReference>
<organism evidence="4 5">
    <name type="scientific">Albidovulum aquaemixtae</name>
    <dbReference type="NCBI Taxonomy" id="1542388"/>
    <lineage>
        <taxon>Bacteria</taxon>
        <taxon>Pseudomonadati</taxon>
        <taxon>Pseudomonadota</taxon>
        <taxon>Alphaproteobacteria</taxon>
        <taxon>Rhodobacterales</taxon>
        <taxon>Paracoccaceae</taxon>
        <taxon>Albidovulum</taxon>
    </lineage>
</organism>
<evidence type="ECO:0000256" key="2">
    <source>
        <dbReference type="SAM" id="Phobius"/>
    </source>
</evidence>
<gene>
    <name evidence="4" type="ORF">DEA8626_03867</name>
</gene>
<keyword evidence="2" id="KW-0472">Membrane</keyword>
<dbReference type="InterPro" id="IPR042095">
    <property type="entry name" value="SUMF_sf"/>
</dbReference>
<feature type="compositionally biased region" description="Basic and acidic residues" evidence="1">
    <location>
        <begin position="188"/>
        <end position="199"/>
    </location>
</feature>
<keyword evidence="2" id="KW-0812">Transmembrane</keyword>
<dbReference type="Pfam" id="PF03781">
    <property type="entry name" value="FGE-sulfatase"/>
    <property type="match status" value="1"/>
</dbReference>
<dbReference type="InterPro" id="IPR051043">
    <property type="entry name" value="Sulfatase_Mod_Factor_Kinase"/>
</dbReference>
<dbReference type="AlphaFoldDB" id="A0A2R8BN32"/>
<dbReference type="GO" id="GO:0120147">
    <property type="term" value="F:formylglycine-generating oxidase activity"/>
    <property type="evidence" value="ECO:0007669"/>
    <property type="project" value="TreeGrafter"/>
</dbReference>
<protein>
    <recommendedName>
        <fullName evidence="3">Sulfatase-modifying factor enzyme-like domain-containing protein</fullName>
    </recommendedName>
</protein>
<feature type="region of interest" description="Disordered" evidence="1">
    <location>
        <begin position="177"/>
        <end position="200"/>
    </location>
</feature>
<keyword evidence="5" id="KW-1185">Reference proteome</keyword>
<dbReference type="SUPFAM" id="SSF56436">
    <property type="entry name" value="C-type lectin-like"/>
    <property type="match status" value="1"/>
</dbReference>
<sequence>MRNGTGEGWIGPGFGPVIRRALRLTPRWTFRTPVGLAAVTAFAYALALWALGEFDRAPAEGWVESRLSPVKTAVHFGVAQVLPLRQPGAENVASGRVFRDCAACPEMVENPAGAFLMGSPLFEVGCYRYVWLRGPFRRQFRIANRAGPRRLVQISRPFAIARRELTHGEWMAAQSDPDWQRFSSDVPKPPRYDSDDVPDRAGTGVDWGDARAFARWLSATTGKAYRLPTEAEWEYAARAGTVTAYPRGDRIGRNNAACHDCSSHRAESAVGAAPAEWIQPSRHAWQRIGMGRGLLHALASS</sequence>
<evidence type="ECO:0000256" key="1">
    <source>
        <dbReference type="SAM" id="MobiDB-lite"/>
    </source>
</evidence>
<feature type="transmembrane region" description="Helical" evidence="2">
    <location>
        <begin position="28"/>
        <end position="51"/>
    </location>
</feature>